<evidence type="ECO:0000313" key="2">
    <source>
        <dbReference type="Proteomes" id="UP001396334"/>
    </source>
</evidence>
<gene>
    <name evidence="1" type="ORF">V6N11_010694</name>
</gene>
<proteinExistence type="predicted"/>
<dbReference type="Proteomes" id="UP001396334">
    <property type="component" value="Unassembled WGS sequence"/>
</dbReference>
<organism evidence="1 2">
    <name type="scientific">Hibiscus sabdariffa</name>
    <name type="common">roselle</name>
    <dbReference type="NCBI Taxonomy" id="183260"/>
    <lineage>
        <taxon>Eukaryota</taxon>
        <taxon>Viridiplantae</taxon>
        <taxon>Streptophyta</taxon>
        <taxon>Embryophyta</taxon>
        <taxon>Tracheophyta</taxon>
        <taxon>Spermatophyta</taxon>
        <taxon>Magnoliopsida</taxon>
        <taxon>eudicotyledons</taxon>
        <taxon>Gunneridae</taxon>
        <taxon>Pentapetalae</taxon>
        <taxon>rosids</taxon>
        <taxon>malvids</taxon>
        <taxon>Malvales</taxon>
        <taxon>Malvaceae</taxon>
        <taxon>Malvoideae</taxon>
        <taxon>Hibiscus</taxon>
    </lineage>
</organism>
<keyword evidence="2" id="KW-1185">Reference proteome</keyword>
<name>A0ABR2S6V4_9ROSI</name>
<sequence length="111" mass="12458">MDGKILEFKAPLLVEDVLVHLPLNYELKVGKVYYLLPTSDLSSFVADTPPAGCVKRIKVVVTKRELEQLLRKQISVGDVLAGLEKRYGSFVVSPRNWKPNLESILEVMSNC</sequence>
<comment type="caution">
    <text evidence="1">The sequence shown here is derived from an EMBL/GenBank/DDBJ whole genome shotgun (WGS) entry which is preliminary data.</text>
</comment>
<evidence type="ECO:0000313" key="1">
    <source>
        <dbReference type="EMBL" id="KAK9020677.1"/>
    </source>
</evidence>
<protein>
    <submittedName>
        <fullName evidence="1">Uncharacterized protein</fullName>
    </submittedName>
</protein>
<accession>A0ABR2S6V4</accession>
<reference evidence="1 2" key="1">
    <citation type="journal article" date="2024" name="G3 (Bethesda)">
        <title>Genome assembly of Hibiscus sabdariffa L. provides insights into metabolisms of medicinal natural products.</title>
        <authorList>
            <person name="Kim T."/>
        </authorList>
    </citation>
    <scope>NUCLEOTIDE SEQUENCE [LARGE SCALE GENOMIC DNA]</scope>
    <source>
        <strain evidence="1">TK-2024</strain>
        <tissue evidence="1">Old leaves</tissue>
    </source>
</reference>
<dbReference type="EMBL" id="JBBPBN010000016">
    <property type="protein sequence ID" value="KAK9020677.1"/>
    <property type="molecule type" value="Genomic_DNA"/>
</dbReference>